<proteinExistence type="predicted"/>
<sequence length="158" mass="17388">MRNFNNEFRLAYTLTNVAAQRIRRGELGATTAYNHPYGDDIILTANHKRTPAGGHKLVLIATYRSTGETAAAIEVTADEATDNPMSRIVKVQAGELMFHNIPGTTNFRGRGRHTYDITPGTKDHPDWTVNVHTAGGNELTRTDPIDDLVDWITTAEAA</sequence>
<name>A0A1S6GKW6_9MYCO</name>
<keyword evidence="1" id="KW-0614">Plasmid</keyword>
<geneLocation type="plasmid" evidence="1">
    <name>pCBMA213_2</name>
</geneLocation>
<reference evidence="1" key="1">
    <citation type="submission" date="2016-12" db="EMBL/GenBank/DDBJ databases">
        <title>Complete plasmid sequence carrying type IV-like and type VII secretion systems from an atypical mycobacteria strain.</title>
        <authorList>
            <person name="Morgado S."/>
            <person name="Marin M."/>
            <person name="Fonseca E."/>
            <person name="Freitas F."/>
            <person name="Vicente A.C."/>
        </authorList>
    </citation>
    <scope>NUCLEOTIDE SEQUENCE</scope>
    <source>
        <strain evidence="1">CBMA 213</strain>
        <plasmid evidence="1">pCBMA213_2</plasmid>
    </source>
</reference>
<dbReference type="EMBL" id="KY349138">
    <property type="protein sequence ID" value="AQS22483.1"/>
    <property type="molecule type" value="Genomic_DNA"/>
</dbReference>
<evidence type="ECO:0000313" key="1">
    <source>
        <dbReference type="EMBL" id="AQS22483.1"/>
    </source>
</evidence>
<dbReference type="AlphaFoldDB" id="A0A1S6GKW6"/>
<dbReference type="RefSeq" id="WP_155909808.1">
    <property type="nucleotide sequence ID" value="NZ_KY349138.1"/>
</dbReference>
<accession>A0A1S6GKW6</accession>
<gene>
    <name evidence="1" type="ORF">pCBMA213_2_00119</name>
</gene>
<organism evidence="1">
    <name type="scientific">Mycolicibacterium sp. CBMA 213</name>
    <dbReference type="NCBI Taxonomy" id="1968788"/>
    <lineage>
        <taxon>Bacteria</taxon>
        <taxon>Bacillati</taxon>
        <taxon>Actinomycetota</taxon>
        <taxon>Actinomycetes</taxon>
        <taxon>Mycobacteriales</taxon>
        <taxon>Mycobacteriaceae</taxon>
        <taxon>Mycolicibacterium</taxon>
    </lineage>
</organism>
<protein>
    <submittedName>
        <fullName evidence="1">Uncharacterized protein</fullName>
    </submittedName>
</protein>